<evidence type="ECO:0000256" key="3">
    <source>
        <dbReference type="ARBA" id="ARBA00022967"/>
    </source>
</evidence>
<keyword evidence="2" id="KW-1003">Cell membrane</keyword>
<organism evidence="6 7">
    <name type="scientific">Effusibacillus dendaii</name>
    <dbReference type="NCBI Taxonomy" id="2743772"/>
    <lineage>
        <taxon>Bacteria</taxon>
        <taxon>Bacillati</taxon>
        <taxon>Bacillota</taxon>
        <taxon>Bacilli</taxon>
        <taxon>Bacillales</taxon>
        <taxon>Alicyclobacillaceae</taxon>
        <taxon>Effusibacillus</taxon>
    </lineage>
</organism>
<name>A0A7I8D5Z6_9BACL</name>
<accession>A0A7I8D5Z6</accession>
<dbReference type="Pfam" id="PF00005">
    <property type="entry name" value="ABC_tran"/>
    <property type="match status" value="1"/>
</dbReference>
<feature type="domain" description="ABC transporter" evidence="5">
    <location>
        <begin position="18"/>
        <end position="76"/>
    </location>
</feature>
<dbReference type="EMBL" id="AP023366">
    <property type="protein sequence ID" value="BCJ85554.1"/>
    <property type="molecule type" value="Genomic_DNA"/>
</dbReference>
<evidence type="ECO:0000313" key="7">
    <source>
        <dbReference type="Proteomes" id="UP000593802"/>
    </source>
</evidence>
<evidence type="ECO:0000313" key="6">
    <source>
        <dbReference type="EMBL" id="BCJ85554.1"/>
    </source>
</evidence>
<evidence type="ECO:0000256" key="2">
    <source>
        <dbReference type="ARBA" id="ARBA00022475"/>
    </source>
</evidence>
<sequence>MIQILNLEKVYGTGVKALSDIHMEIQQGEFVVFLGPSGAGKSSLLCCINGLVTPTHGSVIVDNIQLGKNRKDLKKVRSLVG</sequence>
<keyword evidence="1" id="KW-0813">Transport</keyword>
<dbReference type="Gene3D" id="3.40.50.300">
    <property type="entry name" value="P-loop containing nucleotide triphosphate hydrolases"/>
    <property type="match status" value="1"/>
</dbReference>
<dbReference type="GO" id="GO:0016887">
    <property type="term" value="F:ATP hydrolysis activity"/>
    <property type="evidence" value="ECO:0007669"/>
    <property type="project" value="InterPro"/>
</dbReference>
<dbReference type="GO" id="GO:0005524">
    <property type="term" value="F:ATP binding"/>
    <property type="evidence" value="ECO:0007669"/>
    <property type="project" value="InterPro"/>
</dbReference>
<dbReference type="KEGG" id="eff:skT53_05390"/>
<evidence type="ECO:0000259" key="5">
    <source>
        <dbReference type="Pfam" id="PF00005"/>
    </source>
</evidence>
<dbReference type="PANTHER" id="PTHR43166:SF6">
    <property type="entry name" value="PHOSPHONATES IMPORT ATP-BINDING PROTEIN PHNC"/>
    <property type="match status" value="1"/>
</dbReference>
<proteinExistence type="predicted"/>
<gene>
    <name evidence="6" type="ORF">skT53_05390</name>
</gene>
<protein>
    <recommendedName>
        <fullName evidence="5">ABC transporter domain-containing protein</fullName>
    </recommendedName>
</protein>
<dbReference type="AlphaFoldDB" id="A0A7I8D5Z6"/>
<keyword evidence="3" id="KW-1278">Translocase</keyword>
<dbReference type="InterPro" id="IPR027417">
    <property type="entry name" value="P-loop_NTPase"/>
</dbReference>
<keyword evidence="4" id="KW-0472">Membrane</keyword>
<keyword evidence="7" id="KW-1185">Reference proteome</keyword>
<evidence type="ECO:0000256" key="1">
    <source>
        <dbReference type="ARBA" id="ARBA00022448"/>
    </source>
</evidence>
<dbReference type="SUPFAM" id="SSF52540">
    <property type="entry name" value="P-loop containing nucleoside triphosphate hydrolases"/>
    <property type="match status" value="1"/>
</dbReference>
<reference evidence="6 7" key="1">
    <citation type="submission" date="2020-08" db="EMBL/GenBank/DDBJ databases">
        <title>Complete Genome Sequence of Effusibacillus dendaii Strain skT53, Isolated from Farmland soil.</title>
        <authorList>
            <person name="Konishi T."/>
            <person name="Kawasaki H."/>
        </authorList>
    </citation>
    <scope>NUCLEOTIDE SEQUENCE [LARGE SCALE GENOMIC DNA]</scope>
    <source>
        <strain evidence="7">skT53</strain>
    </source>
</reference>
<dbReference type="RefSeq" id="WP_200759663.1">
    <property type="nucleotide sequence ID" value="NZ_AP023366.1"/>
</dbReference>
<evidence type="ECO:0000256" key="4">
    <source>
        <dbReference type="ARBA" id="ARBA00023136"/>
    </source>
</evidence>
<dbReference type="Proteomes" id="UP000593802">
    <property type="component" value="Chromosome"/>
</dbReference>
<dbReference type="PANTHER" id="PTHR43166">
    <property type="entry name" value="AMINO ACID IMPORT ATP-BINDING PROTEIN"/>
    <property type="match status" value="1"/>
</dbReference>
<dbReference type="InterPro" id="IPR050086">
    <property type="entry name" value="MetN_ABC_transporter-like"/>
</dbReference>
<dbReference type="InterPro" id="IPR003439">
    <property type="entry name" value="ABC_transporter-like_ATP-bd"/>
</dbReference>